<comment type="similarity">
    <text evidence="3">Belongs to the Nudix hydrolase family.</text>
</comment>
<dbReference type="InterPro" id="IPR000086">
    <property type="entry name" value="NUDIX_hydrolase_dom"/>
</dbReference>
<dbReference type="RefSeq" id="WP_060298622.1">
    <property type="nucleotide sequence ID" value="NZ_LPJX01000029.1"/>
</dbReference>
<dbReference type="PANTHER" id="PTHR43046:SF14">
    <property type="entry name" value="MUTT_NUDIX FAMILY PROTEIN"/>
    <property type="match status" value="1"/>
</dbReference>
<dbReference type="Gene3D" id="3.90.79.10">
    <property type="entry name" value="Nucleoside Triphosphate Pyrophosphohydrolase"/>
    <property type="match status" value="1"/>
</dbReference>
<dbReference type="EMBL" id="LPJX01000029">
    <property type="protein sequence ID" value="KWF67631.1"/>
    <property type="molecule type" value="Genomic_DNA"/>
</dbReference>
<sequence length="163" mass="18321">MISFDAGSYRFNLRAAAVIVQREYVLLHRGDGDDFWSLPGGRVEPGEAAADTIVREMHEEVGARICTGKMLCIAENFYDWDGRRYHEIGLYFDASLEAGSPLLDVTATHRGAEPDKELTFAWFARDRLAELDVQPAFLSELLNTDRVALAHVVQHDDGYRISC</sequence>
<comment type="cofactor">
    <cofactor evidence="1">
        <name>Mg(2+)</name>
        <dbReference type="ChEBI" id="CHEBI:18420"/>
    </cofactor>
</comment>
<reference evidence="5 6" key="1">
    <citation type="submission" date="2015-11" db="EMBL/GenBank/DDBJ databases">
        <title>Expanding the genomic diversity of Burkholderia species for the development of highly accurate diagnostics.</title>
        <authorList>
            <person name="Sahl J."/>
            <person name="Keim P."/>
            <person name="Wagner D."/>
        </authorList>
    </citation>
    <scope>NUCLEOTIDE SEQUENCE [LARGE SCALE GENOMIC DNA]</scope>
    <source>
        <strain evidence="5 6">MSMB574WGS</strain>
    </source>
</reference>
<proteinExistence type="inferred from homology"/>
<comment type="caution">
    <text evidence="5">The sequence shown here is derived from an EMBL/GenBank/DDBJ whole genome shotgun (WGS) entry which is preliminary data.</text>
</comment>
<dbReference type="InterPro" id="IPR020476">
    <property type="entry name" value="Nudix_hydrolase"/>
</dbReference>
<feature type="domain" description="Nudix hydrolase" evidence="4">
    <location>
        <begin position="9"/>
        <end position="145"/>
    </location>
</feature>
<keyword evidence="2 3" id="KW-0378">Hydrolase</keyword>
<dbReference type="PROSITE" id="PS00893">
    <property type="entry name" value="NUDIX_BOX"/>
    <property type="match status" value="1"/>
</dbReference>
<dbReference type="InterPro" id="IPR020084">
    <property type="entry name" value="NUDIX_hydrolase_CS"/>
</dbReference>
<dbReference type="SUPFAM" id="SSF55811">
    <property type="entry name" value="Nudix"/>
    <property type="match status" value="1"/>
</dbReference>
<dbReference type="AlphaFoldDB" id="A0A132F267"/>
<evidence type="ECO:0000313" key="6">
    <source>
        <dbReference type="Proteomes" id="UP000061512"/>
    </source>
</evidence>
<evidence type="ECO:0000256" key="1">
    <source>
        <dbReference type="ARBA" id="ARBA00001946"/>
    </source>
</evidence>
<organism evidence="5 6">
    <name type="scientific">Burkholderia pseudomultivorans</name>
    <dbReference type="NCBI Taxonomy" id="1207504"/>
    <lineage>
        <taxon>Bacteria</taxon>
        <taxon>Pseudomonadati</taxon>
        <taxon>Pseudomonadota</taxon>
        <taxon>Betaproteobacteria</taxon>
        <taxon>Burkholderiales</taxon>
        <taxon>Burkholderiaceae</taxon>
        <taxon>Burkholderia</taxon>
        <taxon>Burkholderia cepacia complex</taxon>
    </lineage>
</organism>
<dbReference type="Pfam" id="PF00293">
    <property type="entry name" value="NUDIX"/>
    <property type="match status" value="1"/>
</dbReference>
<protein>
    <recommendedName>
        <fullName evidence="4">Nudix hydrolase domain-containing protein</fullName>
    </recommendedName>
</protein>
<evidence type="ECO:0000313" key="5">
    <source>
        <dbReference type="EMBL" id="KWF67631.1"/>
    </source>
</evidence>
<dbReference type="CDD" id="cd04688">
    <property type="entry name" value="NUDIX_Hydrolase"/>
    <property type="match status" value="1"/>
</dbReference>
<dbReference type="PANTHER" id="PTHR43046">
    <property type="entry name" value="GDP-MANNOSE MANNOSYL HYDROLASE"/>
    <property type="match status" value="1"/>
</dbReference>
<accession>A0A132F267</accession>
<gene>
    <name evidence="5" type="ORF">WT57_16245</name>
</gene>
<dbReference type="PROSITE" id="PS51462">
    <property type="entry name" value="NUDIX"/>
    <property type="match status" value="1"/>
</dbReference>
<dbReference type="GO" id="GO:0016787">
    <property type="term" value="F:hydrolase activity"/>
    <property type="evidence" value="ECO:0007669"/>
    <property type="project" value="UniProtKB-KW"/>
</dbReference>
<evidence type="ECO:0000256" key="2">
    <source>
        <dbReference type="ARBA" id="ARBA00022801"/>
    </source>
</evidence>
<name>A0A132F267_9BURK</name>
<dbReference type="PRINTS" id="PR00502">
    <property type="entry name" value="NUDIXFAMILY"/>
</dbReference>
<evidence type="ECO:0000256" key="3">
    <source>
        <dbReference type="RuleBase" id="RU003476"/>
    </source>
</evidence>
<dbReference type="InterPro" id="IPR015797">
    <property type="entry name" value="NUDIX_hydrolase-like_dom_sf"/>
</dbReference>
<evidence type="ECO:0000259" key="4">
    <source>
        <dbReference type="PROSITE" id="PS51462"/>
    </source>
</evidence>
<dbReference type="Proteomes" id="UP000061512">
    <property type="component" value="Unassembled WGS sequence"/>
</dbReference>